<dbReference type="RefSeq" id="WP_092573410.1">
    <property type="nucleotide sequence ID" value="NZ_FMAF01000003.1"/>
</dbReference>
<evidence type="ECO:0000256" key="1">
    <source>
        <dbReference type="ARBA" id="ARBA00007074"/>
    </source>
</evidence>
<dbReference type="SUPFAM" id="SSF54001">
    <property type="entry name" value="Cysteine proteinases"/>
    <property type="match status" value="1"/>
</dbReference>
<name>A0A1C3USY0_9HYPH</name>
<evidence type="ECO:0000256" key="2">
    <source>
        <dbReference type="ARBA" id="ARBA00022670"/>
    </source>
</evidence>
<dbReference type="OrthoDB" id="6058745at2"/>
<dbReference type="GO" id="GO:0006508">
    <property type="term" value="P:proteolysis"/>
    <property type="evidence" value="ECO:0007669"/>
    <property type="project" value="UniProtKB-KW"/>
</dbReference>
<dbReference type="Pfam" id="PF00877">
    <property type="entry name" value="NLPC_P60"/>
    <property type="match status" value="1"/>
</dbReference>
<sequence length="140" mass="15794">MKHWTTDFVGVPYVEFGRGRRGVDCWGLAKLVYAETLGIELPSYIERYTSQEERRELDALISSAAGSETWASTVHAATFDIVVFRRGDMEAHVGIVVSPGLMLHTSADDHSRVEHYNSGRWAHRLTGIYRHFEVASRGVQ</sequence>
<evidence type="ECO:0000256" key="4">
    <source>
        <dbReference type="ARBA" id="ARBA00022807"/>
    </source>
</evidence>
<evidence type="ECO:0000313" key="7">
    <source>
        <dbReference type="Proteomes" id="UP000199205"/>
    </source>
</evidence>
<dbReference type="Proteomes" id="UP000199205">
    <property type="component" value="Unassembled WGS sequence"/>
</dbReference>
<dbReference type="EMBL" id="FMAF01000003">
    <property type="protein sequence ID" value="SCB18558.1"/>
    <property type="molecule type" value="Genomic_DNA"/>
</dbReference>
<organism evidence="6 7">
    <name type="scientific">Rhizobium lusitanum</name>
    <dbReference type="NCBI Taxonomy" id="293958"/>
    <lineage>
        <taxon>Bacteria</taxon>
        <taxon>Pseudomonadati</taxon>
        <taxon>Pseudomonadota</taxon>
        <taxon>Alphaproteobacteria</taxon>
        <taxon>Hyphomicrobiales</taxon>
        <taxon>Rhizobiaceae</taxon>
        <taxon>Rhizobium/Agrobacterium group</taxon>
        <taxon>Rhizobium</taxon>
    </lineage>
</organism>
<dbReference type="InterPro" id="IPR000064">
    <property type="entry name" value="NLP_P60_dom"/>
</dbReference>
<dbReference type="Gene3D" id="3.90.1720.10">
    <property type="entry name" value="endopeptidase domain like (from Nostoc punctiforme)"/>
    <property type="match status" value="1"/>
</dbReference>
<reference evidence="6 7" key="1">
    <citation type="submission" date="2016-08" db="EMBL/GenBank/DDBJ databases">
        <authorList>
            <person name="Seilhamer J.J."/>
        </authorList>
    </citation>
    <scope>NUCLEOTIDE SEQUENCE [LARGE SCALE GENOMIC DNA]</scope>
    <source>
        <strain evidence="6 7">P1-7</strain>
    </source>
</reference>
<keyword evidence="3" id="KW-0378">Hydrolase</keyword>
<evidence type="ECO:0000256" key="3">
    <source>
        <dbReference type="ARBA" id="ARBA00022801"/>
    </source>
</evidence>
<accession>A0A1C3USY0</accession>
<dbReference type="PROSITE" id="PS51935">
    <property type="entry name" value="NLPC_P60"/>
    <property type="match status" value="1"/>
</dbReference>
<keyword evidence="4" id="KW-0788">Thiol protease</keyword>
<comment type="similarity">
    <text evidence="1">Belongs to the peptidase C40 family.</text>
</comment>
<feature type="domain" description="NlpC/P60" evidence="5">
    <location>
        <begin position="1"/>
        <end position="132"/>
    </location>
</feature>
<keyword evidence="2" id="KW-0645">Protease</keyword>
<dbReference type="GO" id="GO:0008234">
    <property type="term" value="F:cysteine-type peptidase activity"/>
    <property type="evidence" value="ECO:0007669"/>
    <property type="project" value="UniProtKB-KW"/>
</dbReference>
<evidence type="ECO:0000259" key="5">
    <source>
        <dbReference type="PROSITE" id="PS51935"/>
    </source>
</evidence>
<protein>
    <submittedName>
        <fullName evidence="6">NlpC/P60 family protein</fullName>
    </submittedName>
</protein>
<proteinExistence type="inferred from homology"/>
<gene>
    <name evidence="6" type="ORF">GA0061101_103278</name>
</gene>
<dbReference type="InterPro" id="IPR038765">
    <property type="entry name" value="Papain-like_cys_pep_sf"/>
</dbReference>
<evidence type="ECO:0000313" key="6">
    <source>
        <dbReference type="EMBL" id="SCB18558.1"/>
    </source>
</evidence>
<dbReference type="AlphaFoldDB" id="A0A1C3USY0"/>